<dbReference type="InterPro" id="IPR036412">
    <property type="entry name" value="HAD-like_sf"/>
</dbReference>
<dbReference type="EC" id="3.1.3.18" evidence="6 13"/>
<protein>
    <recommendedName>
        <fullName evidence="6 13">Phosphoglycolate phosphatase</fullName>
        <shortName evidence="13">PGP</shortName>
        <shortName evidence="13">PGPase</shortName>
        <ecNumber evidence="6 13">3.1.3.18</ecNumber>
    </recommendedName>
</protein>
<dbReference type="AlphaFoldDB" id="A0A2U1CPW9"/>
<evidence type="ECO:0000256" key="11">
    <source>
        <dbReference type="ARBA" id="ARBA00023277"/>
    </source>
</evidence>
<comment type="caution">
    <text evidence="14">The sequence shown here is derived from an EMBL/GenBank/DDBJ whole genome shotgun (WGS) entry which is preliminary data.</text>
</comment>
<dbReference type="Pfam" id="PF13419">
    <property type="entry name" value="HAD_2"/>
    <property type="match status" value="1"/>
</dbReference>
<dbReference type="PRINTS" id="PR00413">
    <property type="entry name" value="HADHALOGNASE"/>
</dbReference>
<comment type="pathway">
    <text evidence="3 13">Organic acid metabolism; glycolate biosynthesis; glycolate from 2-phosphoglycolate: step 1/1.</text>
</comment>
<evidence type="ECO:0000256" key="2">
    <source>
        <dbReference type="ARBA" id="ARBA00001946"/>
    </source>
</evidence>
<evidence type="ECO:0000256" key="13">
    <source>
        <dbReference type="HAMAP-Rule" id="MF_00495"/>
    </source>
</evidence>
<dbReference type="SFLD" id="SFLDS00003">
    <property type="entry name" value="Haloacid_Dehalogenase"/>
    <property type="match status" value="1"/>
</dbReference>
<dbReference type="SUPFAM" id="SSF56784">
    <property type="entry name" value="HAD-like"/>
    <property type="match status" value="1"/>
</dbReference>
<proteinExistence type="inferred from homology"/>
<organism evidence="14 15">
    <name type="scientific">Pusillimonas noertemannii</name>
    <dbReference type="NCBI Taxonomy" id="305977"/>
    <lineage>
        <taxon>Bacteria</taxon>
        <taxon>Pseudomonadati</taxon>
        <taxon>Pseudomonadota</taxon>
        <taxon>Betaproteobacteria</taxon>
        <taxon>Burkholderiales</taxon>
        <taxon>Alcaligenaceae</taxon>
        <taxon>Pusillimonas</taxon>
    </lineage>
</organism>
<keyword evidence="15" id="KW-1185">Reference proteome</keyword>
<dbReference type="Gene3D" id="3.40.50.1000">
    <property type="entry name" value="HAD superfamily/HAD-like"/>
    <property type="match status" value="1"/>
</dbReference>
<dbReference type="NCBIfam" id="TIGR01449">
    <property type="entry name" value="PGP_bact"/>
    <property type="match status" value="1"/>
</dbReference>
<dbReference type="GO" id="GO:0005829">
    <property type="term" value="C:cytosol"/>
    <property type="evidence" value="ECO:0007669"/>
    <property type="project" value="TreeGrafter"/>
</dbReference>
<evidence type="ECO:0000313" key="15">
    <source>
        <dbReference type="Proteomes" id="UP000246145"/>
    </source>
</evidence>
<feature type="binding site" evidence="13">
    <location>
        <position position="172"/>
    </location>
    <ligand>
        <name>Mg(2+)</name>
        <dbReference type="ChEBI" id="CHEBI:18420"/>
    </ligand>
</feature>
<evidence type="ECO:0000256" key="4">
    <source>
        <dbReference type="ARBA" id="ARBA00006171"/>
    </source>
</evidence>
<keyword evidence="11 13" id="KW-0119">Carbohydrate metabolism</keyword>
<dbReference type="Proteomes" id="UP000246145">
    <property type="component" value="Unassembled WGS sequence"/>
</dbReference>
<dbReference type="GO" id="GO:0006281">
    <property type="term" value="P:DNA repair"/>
    <property type="evidence" value="ECO:0007669"/>
    <property type="project" value="TreeGrafter"/>
</dbReference>
<evidence type="ECO:0000256" key="9">
    <source>
        <dbReference type="ARBA" id="ARBA00022801"/>
    </source>
</evidence>
<dbReference type="UniPathway" id="UPA00865">
    <property type="reaction ID" value="UER00834"/>
</dbReference>
<accession>A0A2U1CPW9</accession>
<keyword evidence="7" id="KW-0113">Calvin cycle</keyword>
<dbReference type="HAMAP" id="MF_00495">
    <property type="entry name" value="GPH_hydrolase_bact"/>
    <property type="match status" value="1"/>
</dbReference>
<dbReference type="GO" id="GO:0046295">
    <property type="term" value="P:glycolate biosynthetic process"/>
    <property type="evidence" value="ECO:0007669"/>
    <property type="project" value="UniProtKB-UniRule"/>
</dbReference>
<dbReference type="NCBIfam" id="TIGR01509">
    <property type="entry name" value="HAD-SF-IA-v3"/>
    <property type="match status" value="1"/>
</dbReference>
<dbReference type="GO" id="GO:0008967">
    <property type="term" value="F:phosphoglycolate phosphatase activity"/>
    <property type="evidence" value="ECO:0007669"/>
    <property type="project" value="UniProtKB-UniRule"/>
</dbReference>
<keyword evidence="9 13" id="KW-0378">Hydrolase</keyword>
<dbReference type="OrthoDB" id="9807630at2"/>
<evidence type="ECO:0000256" key="1">
    <source>
        <dbReference type="ARBA" id="ARBA00000830"/>
    </source>
</evidence>
<dbReference type="GO" id="GO:0046872">
    <property type="term" value="F:metal ion binding"/>
    <property type="evidence" value="ECO:0007669"/>
    <property type="project" value="UniProtKB-KW"/>
</dbReference>
<comment type="cofactor">
    <cofactor evidence="2 13">
        <name>Mg(2+)</name>
        <dbReference type="ChEBI" id="CHEBI:18420"/>
    </cofactor>
</comment>
<dbReference type="NCBIfam" id="NF009695">
    <property type="entry name" value="PRK13222.1-2"/>
    <property type="match status" value="1"/>
</dbReference>
<dbReference type="SFLD" id="SFLDG01129">
    <property type="entry name" value="C1.5:_HAD__Beta-PGM__Phosphata"/>
    <property type="match status" value="1"/>
</dbReference>
<dbReference type="FunFam" id="3.40.50.1000:FF:000022">
    <property type="entry name" value="Phosphoglycolate phosphatase"/>
    <property type="match status" value="1"/>
</dbReference>
<comment type="catalytic activity">
    <reaction evidence="1 13">
        <text>2-phosphoglycolate + H2O = glycolate + phosphate</text>
        <dbReference type="Rhea" id="RHEA:14369"/>
        <dbReference type="ChEBI" id="CHEBI:15377"/>
        <dbReference type="ChEBI" id="CHEBI:29805"/>
        <dbReference type="ChEBI" id="CHEBI:43474"/>
        <dbReference type="ChEBI" id="CHEBI:58033"/>
        <dbReference type="EC" id="3.1.3.18"/>
    </reaction>
</comment>
<comment type="subunit">
    <text evidence="5">Homotrimer.</text>
</comment>
<dbReference type="GO" id="GO:0019253">
    <property type="term" value="P:reductive pentose-phosphate cycle"/>
    <property type="evidence" value="ECO:0007669"/>
    <property type="project" value="UniProtKB-KW"/>
</dbReference>
<dbReference type="InterPro" id="IPR050155">
    <property type="entry name" value="HAD-like_hydrolase_sf"/>
</dbReference>
<dbReference type="InterPro" id="IPR006549">
    <property type="entry name" value="HAD-SF_hydro_IIIA"/>
</dbReference>
<evidence type="ECO:0000256" key="7">
    <source>
        <dbReference type="ARBA" id="ARBA00022567"/>
    </source>
</evidence>
<dbReference type="InterPro" id="IPR006439">
    <property type="entry name" value="HAD-SF_hydro_IA"/>
</dbReference>
<dbReference type="InterPro" id="IPR023214">
    <property type="entry name" value="HAD_sf"/>
</dbReference>
<dbReference type="EMBL" id="QEKO01000001">
    <property type="protein sequence ID" value="PVY67940.1"/>
    <property type="molecule type" value="Genomic_DNA"/>
</dbReference>
<evidence type="ECO:0000256" key="10">
    <source>
        <dbReference type="ARBA" id="ARBA00022842"/>
    </source>
</evidence>
<reference evidence="14 15" key="1">
    <citation type="submission" date="2018-04" db="EMBL/GenBank/DDBJ databases">
        <title>Genomic Encyclopedia of Type Strains, Phase IV (KMG-IV): sequencing the most valuable type-strain genomes for metagenomic binning, comparative biology and taxonomic classification.</title>
        <authorList>
            <person name="Goeker M."/>
        </authorList>
    </citation>
    <scope>NUCLEOTIDE SEQUENCE [LARGE SCALE GENOMIC DNA]</scope>
    <source>
        <strain evidence="14 15">DSM 10065</strain>
    </source>
</reference>
<dbReference type="NCBIfam" id="TIGR01549">
    <property type="entry name" value="HAD-SF-IA-v1"/>
    <property type="match status" value="1"/>
</dbReference>
<dbReference type="InterPro" id="IPR037512">
    <property type="entry name" value="PGPase_prok"/>
</dbReference>
<dbReference type="InterPro" id="IPR041492">
    <property type="entry name" value="HAD_2"/>
</dbReference>
<evidence type="ECO:0000256" key="6">
    <source>
        <dbReference type="ARBA" id="ARBA00013078"/>
    </source>
</evidence>
<dbReference type="CDD" id="cd16417">
    <property type="entry name" value="HAD_PGPase"/>
    <property type="match status" value="1"/>
</dbReference>
<evidence type="ECO:0000256" key="12">
    <source>
        <dbReference type="ARBA" id="ARBA00059247"/>
    </source>
</evidence>
<dbReference type="SFLD" id="SFLDG01135">
    <property type="entry name" value="C1.5.6:_HAD__Beta-PGM__Phospha"/>
    <property type="match status" value="1"/>
</dbReference>
<gene>
    <name evidence="14" type="ORF">C7440_0326</name>
</gene>
<evidence type="ECO:0000313" key="14">
    <source>
        <dbReference type="EMBL" id="PVY67940.1"/>
    </source>
</evidence>
<keyword evidence="10 13" id="KW-0460">Magnesium</keyword>
<dbReference type="STRING" id="1231391.GCA_000308195_03158"/>
<feature type="binding site" evidence="13">
    <location>
        <position position="11"/>
    </location>
    <ligand>
        <name>Mg(2+)</name>
        <dbReference type="ChEBI" id="CHEBI:18420"/>
    </ligand>
</feature>
<name>A0A2U1CPW9_9BURK</name>
<dbReference type="InterPro" id="IPR023198">
    <property type="entry name" value="PGP-like_dom2"/>
</dbReference>
<evidence type="ECO:0000256" key="5">
    <source>
        <dbReference type="ARBA" id="ARBA00011233"/>
    </source>
</evidence>
<feature type="binding site" evidence="13">
    <location>
        <position position="9"/>
    </location>
    <ligand>
        <name>Mg(2+)</name>
        <dbReference type="ChEBI" id="CHEBI:18420"/>
    </ligand>
</feature>
<keyword evidence="8 13" id="KW-0479">Metal-binding</keyword>
<comment type="function">
    <text evidence="12 13">Specifically catalyzes the dephosphorylation of 2-phosphoglycolate. Is involved in the dissimilation of the intracellular 2-phosphoglycolate formed during the DNA repair of 3'-phosphoglycolate ends, a major class of DNA lesions induced by oxidative stress.</text>
</comment>
<evidence type="ECO:0000256" key="8">
    <source>
        <dbReference type="ARBA" id="ARBA00022723"/>
    </source>
</evidence>
<dbReference type="RefSeq" id="WP_017525505.1">
    <property type="nucleotide sequence ID" value="NZ_JACCEX010000001.1"/>
</dbReference>
<dbReference type="PANTHER" id="PTHR43434">
    <property type="entry name" value="PHOSPHOGLYCOLATE PHOSPHATASE"/>
    <property type="match status" value="1"/>
</dbReference>
<feature type="active site" description="Nucleophile" evidence="13">
    <location>
        <position position="9"/>
    </location>
</feature>
<comment type="similarity">
    <text evidence="4 13">Belongs to the HAD-like hydrolase superfamily. CbbY/CbbZ/Gph/YieH family.</text>
</comment>
<evidence type="ECO:0000256" key="3">
    <source>
        <dbReference type="ARBA" id="ARBA00004818"/>
    </source>
</evidence>
<dbReference type="PANTHER" id="PTHR43434:SF1">
    <property type="entry name" value="PHOSPHOGLYCOLATE PHOSPHATASE"/>
    <property type="match status" value="1"/>
</dbReference>
<dbReference type="Gene3D" id="1.10.150.240">
    <property type="entry name" value="Putative phosphatase, domain 2"/>
    <property type="match status" value="1"/>
</dbReference>
<sequence length="222" mass="24410">MRFTSVLFDLDGTLLNTIPDLTDAVNAMRMQMHQRPLRQDVVATYVGKGSEVLVRRALTDSLDETIEPDRLSQGMELFYQYYHAINGDKTVVYDGVLDGLKSFREQGLKMAVVTNKPGEFTEPLLVRTGLAGFFEHAVSGDTCARKKPDPMPLEHACQLLEAQPQNTLVIGDSRNDVQAARAAGMAVVAVPYGYNEGQGVQNLDADAIVATIDEAAHWALRQ</sequence>
<dbReference type="NCBIfam" id="TIGR01662">
    <property type="entry name" value="HAD-SF-IIIA"/>
    <property type="match status" value="1"/>
</dbReference>